<dbReference type="Pfam" id="PF20582">
    <property type="entry name" value="UPF0758_N"/>
    <property type="match status" value="1"/>
</dbReference>
<dbReference type="PROSITE" id="PS01302">
    <property type="entry name" value="UPF0758"/>
    <property type="match status" value="1"/>
</dbReference>
<dbReference type="AlphaFoldDB" id="R7ZP36"/>
<evidence type="ECO:0000256" key="5">
    <source>
        <dbReference type="ARBA" id="ARBA00023049"/>
    </source>
</evidence>
<dbReference type="STRING" id="1232681.ADIS_3738"/>
<dbReference type="GO" id="GO:0008237">
    <property type="term" value="F:metallopeptidase activity"/>
    <property type="evidence" value="ECO:0007669"/>
    <property type="project" value="UniProtKB-KW"/>
</dbReference>
<accession>R7ZP36</accession>
<keyword evidence="2" id="KW-0479">Metal-binding</keyword>
<dbReference type="NCBIfam" id="NF000642">
    <property type="entry name" value="PRK00024.1"/>
    <property type="match status" value="1"/>
</dbReference>
<evidence type="ECO:0000256" key="6">
    <source>
        <dbReference type="RuleBase" id="RU003797"/>
    </source>
</evidence>
<protein>
    <submittedName>
        <fullName evidence="8">DNA repair protein RadC</fullName>
    </submittedName>
</protein>
<name>R7ZP36_9BACT</name>
<dbReference type="OrthoDB" id="9804482at2"/>
<keyword evidence="9" id="KW-1185">Reference proteome</keyword>
<dbReference type="CDD" id="cd08071">
    <property type="entry name" value="MPN_DUF2466"/>
    <property type="match status" value="1"/>
</dbReference>
<dbReference type="PATRIC" id="fig|1288963.3.peg.3731"/>
<dbReference type="InterPro" id="IPR046778">
    <property type="entry name" value="UPF0758_N"/>
</dbReference>
<proteinExistence type="inferred from homology"/>
<dbReference type="Pfam" id="PF04002">
    <property type="entry name" value="RadC"/>
    <property type="match status" value="1"/>
</dbReference>
<feature type="domain" description="MPN" evidence="7">
    <location>
        <begin position="109"/>
        <end position="231"/>
    </location>
</feature>
<evidence type="ECO:0000256" key="1">
    <source>
        <dbReference type="ARBA" id="ARBA00022670"/>
    </source>
</evidence>
<comment type="similarity">
    <text evidence="6">Belongs to the UPF0758 family.</text>
</comment>
<evidence type="ECO:0000256" key="2">
    <source>
        <dbReference type="ARBA" id="ARBA00022723"/>
    </source>
</evidence>
<dbReference type="InterPro" id="IPR025657">
    <property type="entry name" value="RadC_JAB"/>
</dbReference>
<keyword evidence="4" id="KW-0862">Zinc</keyword>
<sequence>MDHFSSIPISHLAEEDRPREKLLLKGKSSLTDAELIAILIGSGTRSMSAVDLSKHILRSVNNDLSVLARLTVKDLQKFKGIGEAKAIAIVSALELGRRRKEHDPQKKNKIQSSGDVYHLMKAELMDETVEYFYAVLLNRQNQVIRKQLISQGGSSATVVDPKVVFKQAMDHFASAVILVHNHPSGQLKPSEQDLRLTRRLVEAGKSLELPVIDHVIFTDVGYFSFSDEGLI</sequence>
<dbReference type="Proteomes" id="UP000013909">
    <property type="component" value="Unassembled WGS sequence"/>
</dbReference>
<dbReference type="EMBL" id="AQHR01000096">
    <property type="protein sequence ID" value="EON75847.1"/>
    <property type="molecule type" value="Genomic_DNA"/>
</dbReference>
<evidence type="ECO:0000313" key="8">
    <source>
        <dbReference type="EMBL" id="EON75847.1"/>
    </source>
</evidence>
<evidence type="ECO:0000313" key="9">
    <source>
        <dbReference type="Proteomes" id="UP000013909"/>
    </source>
</evidence>
<dbReference type="PROSITE" id="PS50249">
    <property type="entry name" value="MPN"/>
    <property type="match status" value="1"/>
</dbReference>
<dbReference type="PANTHER" id="PTHR30471">
    <property type="entry name" value="DNA REPAIR PROTEIN RADC"/>
    <property type="match status" value="1"/>
</dbReference>
<dbReference type="NCBIfam" id="TIGR00608">
    <property type="entry name" value="radc"/>
    <property type="match status" value="1"/>
</dbReference>
<keyword evidence="5" id="KW-0482">Metalloprotease</keyword>
<organism evidence="8 9">
    <name type="scientific">Lunatimonas lonarensis</name>
    <dbReference type="NCBI Taxonomy" id="1232681"/>
    <lineage>
        <taxon>Bacteria</taxon>
        <taxon>Pseudomonadati</taxon>
        <taxon>Bacteroidota</taxon>
        <taxon>Cytophagia</taxon>
        <taxon>Cytophagales</taxon>
        <taxon>Cyclobacteriaceae</taxon>
    </lineage>
</organism>
<dbReference type="PANTHER" id="PTHR30471:SF3">
    <property type="entry name" value="UPF0758 PROTEIN YEES-RELATED"/>
    <property type="match status" value="1"/>
</dbReference>
<dbReference type="SUPFAM" id="SSF102712">
    <property type="entry name" value="JAB1/MPN domain"/>
    <property type="match status" value="1"/>
</dbReference>
<dbReference type="InterPro" id="IPR037518">
    <property type="entry name" value="MPN"/>
</dbReference>
<dbReference type="GO" id="GO:0006508">
    <property type="term" value="P:proteolysis"/>
    <property type="evidence" value="ECO:0007669"/>
    <property type="project" value="UniProtKB-KW"/>
</dbReference>
<evidence type="ECO:0000256" key="4">
    <source>
        <dbReference type="ARBA" id="ARBA00022833"/>
    </source>
</evidence>
<dbReference type="GO" id="GO:0046872">
    <property type="term" value="F:metal ion binding"/>
    <property type="evidence" value="ECO:0007669"/>
    <property type="project" value="UniProtKB-KW"/>
</dbReference>
<evidence type="ECO:0000256" key="3">
    <source>
        <dbReference type="ARBA" id="ARBA00022801"/>
    </source>
</evidence>
<evidence type="ECO:0000259" key="7">
    <source>
        <dbReference type="PROSITE" id="PS50249"/>
    </source>
</evidence>
<gene>
    <name evidence="8" type="ORF">ADIS_3738</name>
</gene>
<dbReference type="InterPro" id="IPR020891">
    <property type="entry name" value="UPF0758_CS"/>
</dbReference>
<keyword evidence="3" id="KW-0378">Hydrolase</keyword>
<reference evidence="8 9" key="1">
    <citation type="submission" date="2013-02" db="EMBL/GenBank/DDBJ databases">
        <title>A novel strain isolated from Lonar lake, Maharashtra, India.</title>
        <authorList>
            <person name="Singh A."/>
        </authorList>
    </citation>
    <scope>NUCLEOTIDE SEQUENCE [LARGE SCALE GENOMIC DNA]</scope>
    <source>
        <strain evidence="8 9">AK24</strain>
    </source>
</reference>
<dbReference type="InterPro" id="IPR001405">
    <property type="entry name" value="UPF0758"/>
</dbReference>
<dbReference type="Gene3D" id="3.40.140.10">
    <property type="entry name" value="Cytidine Deaminase, domain 2"/>
    <property type="match status" value="1"/>
</dbReference>
<dbReference type="RefSeq" id="WP_010855869.1">
    <property type="nucleotide sequence ID" value="NZ_AQHR01000096.1"/>
</dbReference>
<comment type="caution">
    <text evidence="8">The sequence shown here is derived from an EMBL/GenBank/DDBJ whole genome shotgun (WGS) entry which is preliminary data.</text>
</comment>
<keyword evidence="1" id="KW-0645">Protease</keyword>